<dbReference type="GO" id="GO:0016810">
    <property type="term" value="F:hydrolase activity, acting on carbon-nitrogen (but not peptide) bonds"/>
    <property type="evidence" value="ECO:0007669"/>
    <property type="project" value="InterPro"/>
</dbReference>
<dbReference type="PANTHER" id="PTHR43135:SF3">
    <property type="entry name" value="ALPHA-D-RIBOSE 1-METHYLPHOSPHONATE 5-TRIPHOSPHATE DIPHOSPHATASE"/>
    <property type="match status" value="1"/>
</dbReference>
<dbReference type="Pfam" id="PF01979">
    <property type="entry name" value="Amidohydro_1"/>
    <property type="match status" value="1"/>
</dbReference>
<reference evidence="2 3" key="1">
    <citation type="submission" date="2019-06" db="EMBL/GenBank/DDBJ databases">
        <title>Sequencing the genomes of 1000 actinobacteria strains.</title>
        <authorList>
            <person name="Klenk H.-P."/>
        </authorList>
    </citation>
    <scope>NUCLEOTIDE SEQUENCE [LARGE SCALE GENOMIC DNA]</scope>
    <source>
        <strain evidence="2 3">DSM 45301</strain>
    </source>
</reference>
<name>A0A543DIQ9_9PSEU</name>
<dbReference type="EMBL" id="VFPA01000003">
    <property type="protein sequence ID" value="TQM09212.1"/>
    <property type="molecule type" value="Genomic_DNA"/>
</dbReference>
<dbReference type="OrthoDB" id="3514520at2"/>
<dbReference type="RefSeq" id="WP_142057246.1">
    <property type="nucleotide sequence ID" value="NZ_VFPA01000003.1"/>
</dbReference>
<dbReference type="AlphaFoldDB" id="A0A543DIQ9"/>
<feature type="domain" description="Amidohydrolase-related" evidence="1">
    <location>
        <begin position="51"/>
        <end position="378"/>
    </location>
</feature>
<gene>
    <name evidence="2" type="ORF">FB558_4962</name>
</gene>
<dbReference type="SUPFAM" id="SSF51556">
    <property type="entry name" value="Metallo-dependent hydrolases"/>
    <property type="match status" value="1"/>
</dbReference>
<keyword evidence="3" id="KW-1185">Reference proteome</keyword>
<dbReference type="InterPro" id="IPR006680">
    <property type="entry name" value="Amidohydro-rel"/>
</dbReference>
<dbReference type="Gene3D" id="2.30.40.10">
    <property type="entry name" value="Urease, subunit C, domain 1"/>
    <property type="match status" value="1"/>
</dbReference>
<sequence length="412" mass="42677">MTRLVLRGGTVYDGTLAAPAPADVVVEAGRIVDVGVDLDGDEAVDVGGCAVLPGLIDCHVHLTMISGDLFESAQQPFSLQFYEGARNMVRTVASGVTTVRDAGGADMGMRVAQERGLIPGPRMQVSLTMLSQTGGHGDPWWPSTCVMDFSPPHPGRPSAVVDGPEEIRRKVRELVRAGADVVKVATSGGTVSPGADSRTPHFRDDEIVMLVEEAAAAGLSVMAHASAQGAKNAVRGGVRSIEHGQELDDETIALMVGRGTWLVPTLSAGLGLQRAIEAGQPFPDRILEKIQRTAAARSRTMERALQAGVRFAMGSDTPLIPHGENPTELALLVEHGLSPVQALHAGTGSAAHLLGIADEVGTVMPGKRADLVVVAGSPLDVHGFGSRVRAVYQGGRMVSSGSSVPGGGAVTG</sequence>
<evidence type="ECO:0000313" key="3">
    <source>
        <dbReference type="Proteomes" id="UP000315677"/>
    </source>
</evidence>
<comment type="caution">
    <text evidence="2">The sequence shown here is derived from an EMBL/GenBank/DDBJ whole genome shotgun (WGS) entry which is preliminary data.</text>
</comment>
<dbReference type="InterPro" id="IPR057744">
    <property type="entry name" value="OTAase-like"/>
</dbReference>
<dbReference type="InterPro" id="IPR011059">
    <property type="entry name" value="Metal-dep_hydrolase_composite"/>
</dbReference>
<dbReference type="InterPro" id="IPR032466">
    <property type="entry name" value="Metal_Hydrolase"/>
</dbReference>
<dbReference type="SUPFAM" id="SSF51338">
    <property type="entry name" value="Composite domain of metallo-dependent hydrolases"/>
    <property type="match status" value="1"/>
</dbReference>
<dbReference type="Gene3D" id="3.20.20.140">
    <property type="entry name" value="Metal-dependent hydrolases"/>
    <property type="match status" value="1"/>
</dbReference>
<evidence type="ECO:0000259" key="1">
    <source>
        <dbReference type="Pfam" id="PF01979"/>
    </source>
</evidence>
<dbReference type="PANTHER" id="PTHR43135">
    <property type="entry name" value="ALPHA-D-RIBOSE 1-METHYLPHOSPHONATE 5-TRIPHOSPHATE DIPHOSPHATASE"/>
    <property type="match status" value="1"/>
</dbReference>
<dbReference type="InterPro" id="IPR051781">
    <property type="entry name" value="Metallo-dep_Hydrolase"/>
</dbReference>
<dbReference type="Proteomes" id="UP000315677">
    <property type="component" value="Unassembled WGS sequence"/>
</dbReference>
<protein>
    <submittedName>
        <fullName evidence="2">Imidazolonepropionase-like amidohydrolase</fullName>
    </submittedName>
</protein>
<accession>A0A543DIQ9</accession>
<keyword evidence="2" id="KW-0378">Hydrolase</keyword>
<organism evidence="2 3">
    <name type="scientific">Pseudonocardia kunmingensis</name>
    <dbReference type="NCBI Taxonomy" id="630975"/>
    <lineage>
        <taxon>Bacteria</taxon>
        <taxon>Bacillati</taxon>
        <taxon>Actinomycetota</taxon>
        <taxon>Actinomycetes</taxon>
        <taxon>Pseudonocardiales</taxon>
        <taxon>Pseudonocardiaceae</taxon>
        <taxon>Pseudonocardia</taxon>
    </lineage>
</organism>
<evidence type="ECO:0000313" key="2">
    <source>
        <dbReference type="EMBL" id="TQM09212.1"/>
    </source>
</evidence>
<dbReference type="CDD" id="cd01299">
    <property type="entry name" value="Met_dep_hydrolase_A"/>
    <property type="match status" value="1"/>
</dbReference>
<proteinExistence type="predicted"/>